<gene>
    <name evidence="4" type="ORF">C811_00247</name>
</gene>
<dbReference type="EMBL" id="ASSY01000005">
    <property type="protein sequence ID" value="EOS52231.1"/>
    <property type="molecule type" value="Genomic_DNA"/>
</dbReference>
<sequence>MDSDYKVLIRDYFGPDSGFLRWEEGCPLVPAAVQVSLNRETGKEHLQLRFRNISGEVVNEFAWRATVRFADSTTQDVQERHLDVDLNPGGMFDATPITLSGTKTVGLEVRILNVEAESDPWASEGAMSLLPPRAILDYDEHLLAERSALLLEKGASGKQEEALWTCSCGSPGKGLEPCRTCGTPSPLAAIPADGQVQNNDKFWICACGQPNVHRDKCWSCGCSKELLLDTESIESIQAFIDKRAQGQVEQGRKKKASRKRAGVMSAIAIAAVVVLAGVLFLNYLDNHVEPRKPGELPNVADIMHAAQDWTYADYDQVIDPDGESSLDFLEEYEKKERAEHYHSVLSDLDFDKRWAAPDSIQFFMETDDVSFAGRPSVAVLFFEGTTYDGPEIYMLPTGEVYLSDRMISYGPESECNPEYWGRVTDMDIVREIEELGKCPKSDIQLGDDSEENDRFLLESLGFQNASINIESRESKEIKYADALLSLLDQIKNDKDEKATGFWGSQQLSLGTIEYKGQTYHFAISRTSSSGSLFYFPEDDEYPEMYVPSQIWLAPTGSSRTSIVISPVDISECPDEIRQWGEFSSELDDASALPSQSETESDSSNAEQLAETGEARIEPANDSPETPYYSIDTEGLTLKYPQYENVGFEYYDGFDESDMRPGGTGFTLSAYEGGDRGKMPLFFVSCYSGEDGPGEERYANAYVGSVDSDIDGALRVYVEVPFGNQDEGEKVAREDAQHVAESIVPYVVLKGEIDATGNIDYILPESDSKMYTRAELEGLSVWELYLARNEVFARYGRQFKNDDLADYFSSQPWYNGEYSPEDFDGWFSPNEYEKANMDLILEIEHEQNSPYLN</sequence>
<feature type="transmembrane region" description="Helical" evidence="2">
    <location>
        <begin position="261"/>
        <end position="284"/>
    </location>
</feature>
<reference evidence="4 5" key="1">
    <citation type="submission" date="2013-04" db="EMBL/GenBank/DDBJ databases">
        <title>The Genome Sequence of Enterorhabdus caecimuris B7.</title>
        <authorList>
            <consortium name="The Broad Institute Genomics Platform"/>
            <consortium name="The Broad Institute Genome Sequencing Center for Infectious Disease"/>
            <person name="Earl A."/>
            <person name="Xavier R."/>
            <person name="Elson C."/>
            <person name="Duck W."/>
            <person name="Walker B."/>
            <person name="Young S."/>
            <person name="Zeng Q."/>
            <person name="Gargeya S."/>
            <person name="Fitzgerald M."/>
            <person name="Haas B."/>
            <person name="Abouelleil A."/>
            <person name="Allen A.W."/>
            <person name="Alvarado L."/>
            <person name="Arachchi H.M."/>
            <person name="Berlin A.M."/>
            <person name="Chapman S.B."/>
            <person name="Gainer-Dewar J."/>
            <person name="Goldberg J."/>
            <person name="Griggs A."/>
            <person name="Gujja S."/>
            <person name="Hansen M."/>
            <person name="Howarth C."/>
            <person name="Imamovic A."/>
            <person name="Ireland A."/>
            <person name="Larimer J."/>
            <person name="McCowan C."/>
            <person name="Murphy C."/>
            <person name="Pearson M."/>
            <person name="Poon T.W."/>
            <person name="Priest M."/>
            <person name="Roberts A."/>
            <person name="Saif S."/>
            <person name="Shea T."/>
            <person name="Sisk P."/>
            <person name="Sykes S."/>
            <person name="Wortman J."/>
            <person name="Nusbaum C."/>
            <person name="Birren B."/>
        </authorList>
    </citation>
    <scope>NUCLEOTIDE SEQUENCE [LARGE SCALE GENOMIC DNA]</scope>
    <source>
        <strain evidence="4 5">B7</strain>
    </source>
</reference>
<dbReference type="OrthoDB" id="3252967at2"/>
<dbReference type="Gene3D" id="1.20.58.1690">
    <property type="match status" value="1"/>
</dbReference>
<dbReference type="eggNOG" id="COG1033">
    <property type="taxonomic scope" value="Bacteria"/>
</dbReference>
<dbReference type="PATRIC" id="fig|1235794.3.peg.242"/>
<protein>
    <recommendedName>
        <fullName evidence="3">YARHG domain-containing protein</fullName>
    </recommendedName>
</protein>
<dbReference type="SMART" id="SM01324">
    <property type="entry name" value="YARHG"/>
    <property type="match status" value="1"/>
</dbReference>
<organism evidence="4 5">
    <name type="scientific">Adlercreutzia caecimuris B7</name>
    <dbReference type="NCBI Taxonomy" id="1235794"/>
    <lineage>
        <taxon>Bacteria</taxon>
        <taxon>Bacillati</taxon>
        <taxon>Actinomycetota</taxon>
        <taxon>Coriobacteriia</taxon>
        <taxon>Eggerthellales</taxon>
        <taxon>Eggerthellaceae</taxon>
        <taxon>Adlercreutzia</taxon>
    </lineage>
</organism>
<comment type="caution">
    <text evidence="4">The sequence shown here is derived from an EMBL/GenBank/DDBJ whole genome shotgun (WGS) entry which is preliminary data.</text>
</comment>
<evidence type="ECO:0000313" key="5">
    <source>
        <dbReference type="Proteomes" id="UP000014204"/>
    </source>
</evidence>
<dbReference type="HOGENOM" id="CLU_334865_0_0_11"/>
<evidence type="ECO:0000256" key="2">
    <source>
        <dbReference type="SAM" id="Phobius"/>
    </source>
</evidence>
<dbReference type="Proteomes" id="UP000014204">
    <property type="component" value="Unassembled WGS sequence"/>
</dbReference>
<feature type="region of interest" description="Disordered" evidence="1">
    <location>
        <begin position="587"/>
        <end position="629"/>
    </location>
</feature>
<dbReference type="Pfam" id="PF13308">
    <property type="entry name" value="YARHG"/>
    <property type="match status" value="1"/>
</dbReference>
<keyword evidence="2" id="KW-0812">Transmembrane</keyword>
<feature type="compositionally biased region" description="Polar residues" evidence="1">
    <location>
        <begin position="592"/>
        <end position="606"/>
    </location>
</feature>
<keyword evidence="2" id="KW-1133">Transmembrane helix</keyword>
<accession>R9L1B9</accession>
<dbReference type="AlphaFoldDB" id="R9L1B9"/>
<evidence type="ECO:0000256" key="1">
    <source>
        <dbReference type="SAM" id="MobiDB-lite"/>
    </source>
</evidence>
<evidence type="ECO:0000313" key="4">
    <source>
        <dbReference type="EMBL" id="EOS52231.1"/>
    </source>
</evidence>
<dbReference type="InterPro" id="IPR038434">
    <property type="entry name" value="YARHG_sf"/>
</dbReference>
<feature type="domain" description="YARHG" evidence="3">
    <location>
        <begin position="758"/>
        <end position="844"/>
    </location>
</feature>
<proteinExistence type="predicted"/>
<keyword evidence="2" id="KW-0472">Membrane</keyword>
<evidence type="ECO:0000259" key="3">
    <source>
        <dbReference type="SMART" id="SM01324"/>
    </source>
</evidence>
<dbReference type="InterPro" id="IPR025582">
    <property type="entry name" value="YARHG_dom"/>
</dbReference>
<dbReference type="RefSeq" id="WP_016308495.1">
    <property type="nucleotide sequence ID" value="NZ_KE159646.1"/>
</dbReference>
<dbReference type="GeneID" id="82189588"/>
<name>R9L1B9_9ACTN</name>
<keyword evidence="5" id="KW-1185">Reference proteome</keyword>
<dbReference type="STRING" id="1235794.C811_00247"/>